<evidence type="ECO:0000256" key="7">
    <source>
        <dbReference type="RuleBase" id="RU000492"/>
    </source>
</evidence>
<evidence type="ECO:0000256" key="6">
    <source>
        <dbReference type="PROSITE-ProRule" id="PRU00552"/>
    </source>
</evidence>
<keyword evidence="1 7" id="KW-0547">Nucleotide-binding</keyword>
<protein>
    <recommendedName>
        <fullName evidence="8">ATP-dependent RNA helicase</fullName>
        <ecNumber evidence="8">3.6.4.13</ecNumber>
    </recommendedName>
</protein>
<feature type="region of interest" description="Disordered" evidence="9">
    <location>
        <begin position="623"/>
        <end position="680"/>
    </location>
</feature>
<dbReference type="CDD" id="cd17960">
    <property type="entry name" value="DEADc_DDX55"/>
    <property type="match status" value="1"/>
</dbReference>
<evidence type="ECO:0000259" key="11">
    <source>
        <dbReference type="PROSITE" id="PS51194"/>
    </source>
</evidence>
<dbReference type="CDD" id="cd18787">
    <property type="entry name" value="SF2_C_DEAD"/>
    <property type="match status" value="1"/>
</dbReference>
<keyword evidence="14" id="KW-1185">Reference proteome</keyword>
<evidence type="ECO:0000256" key="9">
    <source>
        <dbReference type="SAM" id="MobiDB-lite"/>
    </source>
</evidence>
<organism evidence="14">
    <name type="scientific">Perkinsus marinus (strain ATCC 50983 / TXsc)</name>
    <dbReference type="NCBI Taxonomy" id="423536"/>
    <lineage>
        <taxon>Eukaryota</taxon>
        <taxon>Sar</taxon>
        <taxon>Alveolata</taxon>
        <taxon>Perkinsozoa</taxon>
        <taxon>Perkinsea</taxon>
        <taxon>Perkinsida</taxon>
        <taxon>Perkinsidae</taxon>
        <taxon>Perkinsus</taxon>
    </lineage>
</organism>
<dbReference type="InterPro" id="IPR025313">
    <property type="entry name" value="SPB4-like_CTE"/>
</dbReference>
<feature type="compositionally biased region" description="Acidic residues" evidence="9">
    <location>
        <begin position="633"/>
        <end position="651"/>
    </location>
</feature>
<accession>C5L228</accession>
<dbReference type="AlphaFoldDB" id="C5L228"/>
<dbReference type="InterPro" id="IPR027417">
    <property type="entry name" value="P-loop_NTPase"/>
</dbReference>
<dbReference type="PROSITE" id="PS51192">
    <property type="entry name" value="HELICASE_ATP_BIND_1"/>
    <property type="match status" value="1"/>
</dbReference>
<dbReference type="PROSITE" id="PS51195">
    <property type="entry name" value="Q_MOTIF"/>
    <property type="match status" value="1"/>
</dbReference>
<dbReference type="GO" id="GO:0005524">
    <property type="term" value="F:ATP binding"/>
    <property type="evidence" value="ECO:0007669"/>
    <property type="project" value="UniProtKB-UniRule"/>
</dbReference>
<feature type="region of interest" description="Disordered" evidence="9">
    <location>
        <begin position="564"/>
        <end position="598"/>
    </location>
</feature>
<sequence>MTSFESHHHQQRDWDSLGLNDKSIDFVNNTLGFSHPTPVQSVGIPLFLQRKDVACEAATGSGKTLAFVLPIMEMMANRLGKDEDCSSEFIIPESASVGAVILSPTRELATQIHDIIMQYIHANPNPQLKCYCFVGGRDIHADRAVIEGAKGSSLILVGTPGRVRHILCEKEVDSPLRIKTAEVLVLDEADRLLALGFEKDMSDIFAVLPKQRRTCLFSATLAGAEIKQLVRKAGLRNPVHVNAFTRDRTGVAFVNPVGNPSTTYDLPKGLENYYKVMPQREKLAWMKRFVESRTKGNSSKILVFFLTCASVDYHYAILNEVWTKKGGNRKVAWGGKHGISLHRLHGHMTPSARHKAYKAFSEGMKENGSTNVMLATDLVARGVDIPQVDWIIQFDLPQSPSFFIHRVGRTARAGREGQAIACMLDSEVDGYLSFLKCRGVSLAKWKDEADNESYVQEHAAEMLEHIRKTYNEKSRDFLDKAVAAFVSFVRGYSEHELSFVFNIKELDLGDVATSFSLLRLPRVKEIMGRQIENFVQSEVLPDSVAYPDATKEAARQERLKKMEIEREERRKKREKISQKSNVVRSRTEKRECRRTTTQHELDSLQREEALVKKLKKGKISRKQFEHEMKIMDGMDDDGEEDEEGEEEESSTNEDAKEVVGGGGGALVTKKRIRKDVMMNA</sequence>
<dbReference type="InterPro" id="IPR001650">
    <property type="entry name" value="Helicase_C-like"/>
</dbReference>
<dbReference type="EC" id="3.6.4.13" evidence="8"/>
<dbReference type="InParanoid" id="C5L228"/>
<comment type="function">
    <text evidence="8">RNA helicase.</text>
</comment>
<keyword evidence="5 8" id="KW-0694">RNA-binding</keyword>
<dbReference type="Proteomes" id="UP000007800">
    <property type="component" value="Unassembled WGS sequence"/>
</dbReference>
<reference evidence="13 14" key="1">
    <citation type="submission" date="2008-07" db="EMBL/GenBank/DDBJ databases">
        <authorList>
            <person name="El-Sayed N."/>
            <person name="Caler E."/>
            <person name="Inman J."/>
            <person name="Amedeo P."/>
            <person name="Hass B."/>
            <person name="Wortman J."/>
        </authorList>
    </citation>
    <scope>NUCLEOTIDE SEQUENCE [LARGE SCALE GENOMIC DNA]</scope>
    <source>
        <strain evidence="14">ATCC 50983 / TXsc</strain>
    </source>
</reference>
<evidence type="ECO:0000259" key="10">
    <source>
        <dbReference type="PROSITE" id="PS51192"/>
    </source>
</evidence>
<evidence type="ECO:0000256" key="4">
    <source>
        <dbReference type="ARBA" id="ARBA00022840"/>
    </source>
</evidence>
<dbReference type="EMBL" id="GG678492">
    <property type="protein sequence ID" value="EER09221.1"/>
    <property type="molecule type" value="Genomic_DNA"/>
</dbReference>
<dbReference type="InterPro" id="IPR000629">
    <property type="entry name" value="RNA-helicase_DEAD-box_CS"/>
</dbReference>
<dbReference type="SMART" id="SM00487">
    <property type="entry name" value="DEXDc"/>
    <property type="match status" value="1"/>
</dbReference>
<evidence type="ECO:0000256" key="2">
    <source>
        <dbReference type="ARBA" id="ARBA00022801"/>
    </source>
</evidence>
<keyword evidence="4 7" id="KW-0067">ATP-binding</keyword>
<dbReference type="InterPro" id="IPR014001">
    <property type="entry name" value="Helicase_ATP-bd"/>
</dbReference>
<dbReference type="InterPro" id="IPR011545">
    <property type="entry name" value="DEAD/DEAH_box_helicase_dom"/>
</dbReference>
<keyword evidence="3 7" id="KW-0347">Helicase</keyword>
<keyword evidence="2 7" id="KW-0378">Hydrolase</keyword>
<proteinExistence type="inferred from homology"/>
<dbReference type="Pfam" id="PF13959">
    <property type="entry name" value="CTE_SPB4"/>
    <property type="match status" value="1"/>
</dbReference>
<feature type="compositionally biased region" description="Basic and acidic residues" evidence="9">
    <location>
        <begin position="623"/>
        <end position="632"/>
    </location>
</feature>
<name>C5L228_PERM5</name>
<dbReference type="GO" id="GO:0016887">
    <property type="term" value="F:ATP hydrolysis activity"/>
    <property type="evidence" value="ECO:0007669"/>
    <property type="project" value="RHEA"/>
</dbReference>
<evidence type="ECO:0000256" key="1">
    <source>
        <dbReference type="ARBA" id="ARBA00022741"/>
    </source>
</evidence>
<evidence type="ECO:0000256" key="8">
    <source>
        <dbReference type="RuleBase" id="RU365068"/>
    </source>
</evidence>
<dbReference type="PROSITE" id="PS00039">
    <property type="entry name" value="DEAD_ATP_HELICASE"/>
    <property type="match status" value="1"/>
</dbReference>
<dbReference type="SMART" id="SM00490">
    <property type="entry name" value="HELICc"/>
    <property type="match status" value="1"/>
</dbReference>
<dbReference type="GeneID" id="9065485"/>
<evidence type="ECO:0000259" key="12">
    <source>
        <dbReference type="PROSITE" id="PS51195"/>
    </source>
</evidence>
<comment type="catalytic activity">
    <reaction evidence="8">
        <text>ATP + H2O = ADP + phosphate + H(+)</text>
        <dbReference type="Rhea" id="RHEA:13065"/>
        <dbReference type="ChEBI" id="CHEBI:15377"/>
        <dbReference type="ChEBI" id="CHEBI:15378"/>
        <dbReference type="ChEBI" id="CHEBI:30616"/>
        <dbReference type="ChEBI" id="CHEBI:43474"/>
        <dbReference type="ChEBI" id="CHEBI:456216"/>
        <dbReference type="EC" id="3.6.4.13"/>
    </reaction>
</comment>
<dbReference type="PROSITE" id="PS51194">
    <property type="entry name" value="HELICASE_CTER"/>
    <property type="match status" value="1"/>
</dbReference>
<evidence type="ECO:0000313" key="13">
    <source>
        <dbReference type="EMBL" id="EER09221.1"/>
    </source>
</evidence>
<feature type="short sequence motif" description="Q motif" evidence="6">
    <location>
        <begin position="12"/>
        <end position="41"/>
    </location>
</feature>
<comment type="similarity">
    <text evidence="7">Belongs to the DEAD box helicase family.</text>
</comment>
<dbReference type="RefSeq" id="XP_002777405.1">
    <property type="nucleotide sequence ID" value="XM_002777359.1"/>
</dbReference>
<dbReference type="InterPro" id="IPR014014">
    <property type="entry name" value="RNA_helicase_DEAD_Q_motif"/>
</dbReference>
<dbReference type="GO" id="GO:0003724">
    <property type="term" value="F:RNA helicase activity"/>
    <property type="evidence" value="ECO:0007669"/>
    <property type="project" value="UniProtKB-EC"/>
</dbReference>
<dbReference type="GO" id="GO:0003723">
    <property type="term" value="F:RNA binding"/>
    <property type="evidence" value="ECO:0007669"/>
    <property type="project" value="UniProtKB-UniRule"/>
</dbReference>
<dbReference type="SMART" id="SM01178">
    <property type="entry name" value="DUF4217"/>
    <property type="match status" value="1"/>
</dbReference>
<evidence type="ECO:0000313" key="14">
    <source>
        <dbReference type="Proteomes" id="UP000007800"/>
    </source>
</evidence>
<gene>
    <name evidence="13" type="ORF">Pmar_PMAR009718</name>
</gene>
<evidence type="ECO:0000256" key="5">
    <source>
        <dbReference type="ARBA" id="ARBA00022884"/>
    </source>
</evidence>
<dbReference type="PANTHER" id="PTHR24031">
    <property type="entry name" value="RNA HELICASE"/>
    <property type="match status" value="1"/>
</dbReference>
<evidence type="ECO:0000256" key="3">
    <source>
        <dbReference type="ARBA" id="ARBA00022806"/>
    </source>
</evidence>
<feature type="domain" description="DEAD-box RNA helicase Q" evidence="12">
    <location>
        <begin position="12"/>
        <end position="41"/>
    </location>
</feature>
<dbReference type="SUPFAM" id="SSF52540">
    <property type="entry name" value="P-loop containing nucleoside triphosphate hydrolases"/>
    <property type="match status" value="1"/>
</dbReference>
<dbReference type="Gene3D" id="3.40.50.300">
    <property type="entry name" value="P-loop containing nucleotide triphosphate hydrolases"/>
    <property type="match status" value="2"/>
</dbReference>
<comment type="domain">
    <text evidence="8">The Q motif is unique to and characteristic of the DEAD box family of RNA helicases and controls ATP binding and hydrolysis.</text>
</comment>
<feature type="domain" description="Helicase C-terminal" evidence="11">
    <location>
        <begin position="282"/>
        <end position="474"/>
    </location>
</feature>
<dbReference type="OrthoDB" id="7396459at2759"/>
<feature type="domain" description="Helicase ATP-binding" evidence="10">
    <location>
        <begin position="44"/>
        <end position="239"/>
    </location>
</feature>
<feature type="compositionally biased region" description="Basic and acidic residues" evidence="9">
    <location>
        <begin position="585"/>
        <end position="598"/>
    </location>
</feature>
<dbReference type="OMA" id="AYKEHEC"/>
<dbReference type="Pfam" id="PF00270">
    <property type="entry name" value="DEAD"/>
    <property type="match status" value="1"/>
</dbReference>
<dbReference type="Pfam" id="PF00271">
    <property type="entry name" value="Helicase_C"/>
    <property type="match status" value="1"/>
</dbReference>